<name>A0A1L3GLL8_9BACT</name>
<dbReference type="Pfam" id="PF00072">
    <property type="entry name" value="Response_reg"/>
    <property type="match status" value="1"/>
</dbReference>
<dbReference type="PROSITE" id="PS50110">
    <property type="entry name" value="RESPONSE_REGULATORY"/>
    <property type="match status" value="1"/>
</dbReference>
<dbReference type="KEGG" id="pef:A7E78_00990"/>
<feature type="modified residue" description="4-aspartylphosphate" evidence="1">
    <location>
        <position position="54"/>
    </location>
</feature>
<dbReference type="STRING" id="1842532.A7E78_00990"/>
<dbReference type="Pfam" id="PF13487">
    <property type="entry name" value="HD_5"/>
    <property type="match status" value="1"/>
</dbReference>
<dbReference type="Proteomes" id="UP000182517">
    <property type="component" value="Chromosome"/>
</dbReference>
<dbReference type="SUPFAM" id="SSF109604">
    <property type="entry name" value="HD-domain/PDEase-like"/>
    <property type="match status" value="1"/>
</dbReference>
<organism evidence="4 5">
    <name type="scientific">Syntrophotalea acetylenivorans</name>
    <dbReference type="NCBI Taxonomy" id="1842532"/>
    <lineage>
        <taxon>Bacteria</taxon>
        <taxon>Pseudomonadati</taxon>
        <taxon>Thermodesulfobacteriota</taxon>
        <taxon>Desulfuromonadia</taxon>
        <taxon>Desulfuromonadales</taxon>
        <taxon>Syntrophotaleaceae</taxon>
        <taxon>Syntrophotalea</taxon>
    </lineage>
</organism>
<feature type="domain" description="HD-GYP" evidence="3">
    <location>
        <begin position="148"/>
        <end position="358"/>
    </location>
</feature>
<dbReference type="InterPro" id="IPR037522">
    <property type="entry name" value="HD_GYP_dom"/>
</dbReference>
<evidence type="ECO:0000259" key="2">
    <source>
        <dbReference type="PROSITE" id="PS50110"/>
    </source>
</evidence>
<dbReference type="RefSeq" id="WP_072282519.1">
    <property type="nucleotide sequence ID" value="NZ_CP015519.1"/>
</dbReference>
<proteinExistence type="predicted"/>
<dbReference type="PANTHER" id="PTHR45228">
    <property type="entry name" value="CYCLIC DI-GMP PHOSPHODIESTERASE TM_0186-RELATED"/>
    <property type="match status" value="1"/>
</dbReference>
<evidence type="ECO:0000313" key="5">
    <source>
        <dbReference type="Proteomes" id="UP000182517"/>
    </source>
</evidence>
<evidence type="ECO:0000259" key="3">
    <source>
        <dbReference type="PROSITE" id="PS51832"/>
    </source>
</evidence>
<keyword evidence="1" id="KW-0597">Phosphoprotein</keyword>
<reference evidence="4 5" key="1">
    <citation type="journal article" date="2017" name="Genome Announc.">
        <title>Complete Genome Sequences of Two Acetylene-Fermenting Pelobacter acetylenicus Strains.</title>
        <authorList>
            <person name="Sutton J.M."/>
            <person name="Baesman S.M."/>
            <person name="Fierst J.L."/>
            <person name="Poret-Peterson A.T."/>
            <person name="Oremland R.S."/>
            <person name="Dunlap D.S."/>
            <person name="Akob D.M."/>
        </authorList>
    </citation>
    <scope>NUCLEOTIDE SEQUENCE [LARGE SCALE GENOMIC DNA]</scope>
    <source>
        <strain evidence="4 5">SFB93</strain>
    </source>
</reference>
<dbReference type="SUPFAM" id="SSF52172">
    <property type="entry name" value="CheY-like"/>
    <property type="match status" value="1"/>
</dbReference>
<keyword evidence="5" id="KW-1185">Reference proteome</keyword>
<dbReference type="InterPro" id="IPR003607">
    <property type="entry name" value="HD/PDEase_dom"/>
</dbReference>
<accession>A0A1L3GLL8</accession>
<dbReference type="GO" id="GO:0000160">
    <property type="term" value="P:phosphorelay signal transduction system"/>
    <property type="evidence" value="ECO:0007669"/>
    <property type="project" value="InterPro"/>
</dbReference>
<dbReference type="PANTHER" id="PTHR45228:SF5">
    <property type="entry name" value="CYCLIC DI-GMP PHOSPHODIESTERASE VC_1348-RELATED"/>
    <property type="match status" value="1"/>
</dbReference>
<feature type="domain" description="Response regulatory" evidence="2">
    <location>
        <begin position="5"/>
        <end position="121"/>
    </location>
</feature>
<dbReference type="SMART" id="SM00448">
    <property type="entry name" value="REC"/>
    <property type="match status" value="1"/>
</dbReference>
<dbReference type="Gene3D" id="3.40.50.2300">
    <property type="match status" value="1"/>
</dbReference>
<sequence length="370" mass="41644">MNSPHIMIVDDTPENLHLLSNLLNKANYRVSAFPHGTLALRAARQRQPDLILLDITMPGMDGYEVCAQLKADQALRDIPIIFISALGDTLDKTRAFQAGGVDYITKPFQVEEVHARVTTHLELRRSQKQLESANFCLEQQVAEQLEEINRSQRAMIFALAKLSHMRDDDTGLHLERVQDLCRVLAQKLASDSKYAHLITDDFIETIYQASPLHDVGKVGINDEIMLKPGKLTVEEFDVMRTHTSLGAATLEFVYAKYPHNDFVRMGIDIAKYHHERWDGKGYPCGLTGEEIPLSARIMALVDVYEALRSKRPYKEPFSHQKAKQIILDGSGSNFDPQVVQAFCSVDAEFDQIQATSSEGVIPAFTDYLQS</sequence>
<dbReference type="EMBL" id="CP015519">
    <property type="protein sequence ID" value="APG26558.1"/>
    <property type="molecule type" value="Genomic_DNA"/>
</dbReference>
<evidence type="ECO:0000313" key="4">
    <source>
        <dbReference type="EMBL" id="APG26558.1"/>
    </source>
</evidence>
<evidence type="ECO:0000256" key="1">
    <source>
        <dbReference type="PROSITE-ProRule" id="PRU00169"/>
    </source>
</evidence>
<dbReference type="InterPro" id="IPR001789">
    <property type="entry name" value="Sig_transdc_resp-reg_receiver"/>
</dbReference>
<protein>
    <submittedName>
        <fullName evidence="4">Two-component system response regulator</fullName>
    </submittedName>
</protein>
<dbReference type="InterPro" id="IPR011006">
    <property type="entry name" value="CheY-like_superfamily"/>
</dbReference>
<dbReference type="Gene3D" id="1.10.3210.10">
    <property type="entry name" value="Hypothetical protein af1432"/>
    <property type="match status" value="1"/>
</dbReference>
<dbReference type="PROSITE" id="PS51832">
    <property type="entry name" value="HD_GYP"/>
    <property type="match status" value="1"/>
</dbReference>
<gene>
    <name evidence="4" type="ORF">A7E78_00990</name>
</gene>
<dbReference type="AlphaFoldDB" id="A0A1L3GLL8"/>
<dbReference type="SMART" id="SM00471">
    <property type="entry name" value="HDc"/>
    <property type="match status" value="1"/>
</dbReference>
<dbReference type="CDD" id="cd19920">
    <property type="entry name" value="REC_PA4781-like"/>
    <property type="match status" value="1"/>
</dbReference>
<dbReference type="InterPro" id="IPR052020">
    <property type="entry name" value="Cyclic_di-GMP/3'3'-cGAMP_PDE"/>
</dbReference>
<dbReference type="OrthoDB" id="9769359at2"/>
<dbReference type="CDD" id="cd00077">
    <property type="entry name" value="HDc"/>
    <property type="match status" value="1"/>
</dbReference>